<dbReference type="Gramene" id="rna45508">
    <property type="protein sequence ID" value="RHN39483.1"/>
    <property type="gene ID" value="gene45508"/>
</dbReference>
<comment type="similarity">
    <text evidence="1 6">Belongs to the peptidase M76 family.</text>
</comment>
<keyword evidence="2 6" id="KW-0645">Protease</keyword>
<dbReference type="GO" id="GO:0006508">
    <property type="term" value="P:proteolysis"/>
    <property type="evidence" value="ECO:0007669"/>
    <property type="project" value="UniProtKB-KW"/>
</dbReference>
<dbReference type="GO" id="GO:0004222">
    <property type="term" value="F:metalloendopeptidase activity"/>
    <property type="evidence" value="ECO:0007669"/>
    <property type="project" value="InterPro"/>
</dbReference>
<evidence type="ECO:0000256" key="2">
    <source>
        <dbReference type="ARBA" id="ARBA00022670"/>
    </source>
</evidence>
<evidence type="ECO:0000256" key="4">
    <source>
        <dbReference type="ARBA" id="ARBA00022801"/>
    </source>
</evidence>
<dbReference type="Proteomes" id="UP000265566">
    <property type="component" value="Chromosome 8"/>
</dbReference>
<evidence type="ECO:0000256" key="6">
    <source>
        <dbReference type="RuleBase" id="RU364057"/>
    </source>
</evidence>
<keyword evidence="5 6" id="KW-0482">Metalloprotease</keyword>
<dbReference type="EC" id="3.4.24.-" evidence="6"/>
<name>A0A396GFM0_MEDTR</name>
<gene>
    <name evidence="7" type="ORF">MtrunA17_Chr8g0344281</name>
</gene>
<keyword evidence="3 6" id="KW-0479">Metal-binding</keyword>
<dbReference type="PANTHER" id="PTHR21711">
    <property type="entry name" value="MITOCHONDRIAL INNER MEMBRANE PROTEASE"/>
    <property type="match status" value="1"/>
</dbReference>
<evidence type="ECO:0000313" key="8">
    <source>
        <dbReference type="Proteomes" id="UP000265566"/>
    </source>
</evidence>
<evidence type="ECO:0000256" key="3">
    <source>
        <dbReference type="ARBA" id="ARBA00022723"/>
    </source>
</evidence>
<evidence type="ECO:0000256" key="1">
    <source>
        <dbReference type="ARBA" id="ARBA00009915"/>
    </source>
</evidence>
<dbReference type="InterPro" id="IPR019165">
    <property type="entry name" value="Peptidase_M76_ATP23"/>
</dbReference>
<proteinExistence type="inferred from homology"/>
<reference evidence="8" key="1">
    <citation type="journal article" date="2018" name="Nat. Plants">
        <title>Whole-genome landscape of Medicago truncatula symbiotic genes.</title>
        <authorList>
            <person name="Pecrix Y."/>
            <person name="Staton S.E."/>
            <person name="Sallet E."/>
            <person name="Lelandais-Briere C."/>
            <person name="Moreau S."/>
            <person name="Carrere S."/>
            <person name="Blein T."/>
            <person name="Jardinaud M.F."/>
            <person name="Latrasse D."/>
            <person name="Zouine M."/>
            <person name="Zahm M."/>
            <person name="Kreplak J."/>
            <person name="Mayjonade B."/>
            <person name="Satge C."/>
            <person name="Perez M."/>
            <person name="Cauet S."/>
            <person name="Marande W."/>
            <person name="Chantry-Darmon C."/>
            <person name="Lopez-Roques C."/>
            <person name="Bouchez O."/>
            <person name="Berard A."/>
            <person name="Debelle F."/>
            <person name="Munos S."/>
            <person name="Bendahmane A."/>
            <person name="Berges H."/>
            <person name="Niebel A."/>
            <person name="Buitink J."/>
            <person name="Frugier F."/>
            <person name="Benhamed M."/>
            <person name="Crespi M."/>
            <person name="Gouzy J."/>
            <person name="Gamas P."/>
        </authorList>
    </citation>
    <scope>NUCLEOTIDE SEQUENCE [LARGE SCALE GENOMIC DNA]</scope>
    <source>
        <strain evidence="8">cv. Jemalong A17</strain>
    </source>
</reference>
<keyword evidence="4 6" id="KW-0378">Hydrolase</keyword>
<dbReference type="AlphaFoldDB" id="A0A396GFM0"/>
<evidence type="ECO:0000256" key="5">
    <source>
        <dbReference type="ARBA" id="ARBA00023049"/>
    </source>
</evidence>
<organism evidence="7 8">
    <name type="scientific">Medicago truncatula</name>
    <name type="common">Barrel medic</name>
    <name type="synonym">Medicago tribuloides</name>
    <dbReference type="NCBI Taxonomy" id="3880"/>
    <lineage>
        <taxon>Eukaryota</taxon>
        <taxon>Viridiplantae</taxon>
        <taxon>Streptophyta</taxon>
        <taxon>Embryophyta</taxon>
        <taxon>Tracheophyta</taxon>
        <taxon>Spermatophyta</taxon>
        <taxon>Magnoliopsida</taxon>
        <taxon>eudicotyledons</taxon>
        <taxon>Gunneridae</taxon>
        <taxon>Pentapetalae</taxon>
        <taxon>rosids</taxon>
        <taxon>fabids</taxon>
        <taxon>Fabales</taxon>
        <taxon>Fabaceae</taxon>
        <taxon>Papilionoideae</taxon>
        <taxon>50 kb inversion clade</taxon>
        <taxon>NPAAA clade</taxon>
        <taxon>Hologalegina</taxon>
        <taxon>IRL clade</taxon>
        <taxon>Trifolieae</taxon>
        <taxon>Medicago</taxon>
    </lineage>
</organism>
<sequence length="166" mass="18631">MHIYKAMKDCERKVQKSLESPTVKLLREHMEKAGCPVKDTFFKVIYCRNKYGGSYAPGGGGISVIIHELIHAFDDCGAANVNWRNCAHHACSEIRANRLSGDCHFKRELLRGILKIRGHEPECIKKRVLKSLSSNPFCAASTTSKDSMEAVWNICYNDTAPFDKAP</sequence>
<dbReference type="Pfam" id="PF09768">
    <property type="entry name" value="Peptidase_M76"/>
    <property type="match status" value="1"/>
</dbReference>
<accession>A0A396GFM0</accession>
<protein>
    <recommendedName>
        <fullName evidence="6">Mitochondrial inner membrane protease ATP23</fullName>
        <ecNumber evidence="6">3.4.24.-</ecNumber>
    </recommendedName>
</protein>
<dbReference type="EMBL" id="PSQE01000008">
    <property type="protein sequence ID" value="RHN39483.1"/>
    <property type="molecule type" value="Genomic_DNA"/>
</dbReference>
<dbReference type="PANTHER" id="PTHR21711:SF0">
    <property type="entry name" value="MITOCHONDRIAL INNER MEMBRANE PROTEASE ATP23 HOMOLOG"/>
    <property type="match status" value="1"/>
</dbReference>
<comment type="caution">
    <text evidence="7">The sequence shown here is derived from an EMBL/GenBank/DDBJ whole genome shotgun (WGS) entry which is preliminary data.</text>
</comment>
<dbReference type="GO" id="GO:0046872">
    <property type="term" value="F:metal ion binding"/>
    <property type="evidence" value="ECO:0007669"/>
    <property type="project" value="UniProtKB-KW"/>
</dbReference>
<evidence type="ECO:0000313" key="7">
    <source>
        <dbReference type="EMBL" id="RHN39483.1"/>
    </source>
</evidence>